<evidence type="ECO:0000256" key="1">
    <source>
        <dbReference type="SAM" id="MobiDB-lite"/>
    </source>
</evidence>
<evidence type="ECO:0008006" key="7">
    <source>
        <dbReference type="Google" id="ProtNLM"/>
    </source>
</evidence>
<evidence type="ECO:0000313" key="6">
    <source>
        <dbReference type="Proteomes" id="UP000318878"/>
    </source>
</evidence>
<sequence length="736" mass="81217">MTDRDDPLIDSLLDELFQQKSPPDLTARILAQLPAQPQTDHTQNGAPQPAPISAPVYQAALQTNGNSTATAETVAEQDVTESGVTRSELARRRTVWARRRQWAASIAMSITLLALVAFGAWVIRSNQLEQERLANEAANPAANPNTNLAVTADPVKPATPDKPVEPAQPSPPKTQMADNTPAPTIVTPPQPQVAKTEPQPDKPAATPNRPLIVAEPIPSLAKTDAQVVTEINDALAASWKAAGAKPTDHATPEEWCRRVYLRLLGRIPTVDEIKYFASQRGRDRDEKLVDEILYGEKYHGELSQYWGSRLANTLIGRAAGMSDGSEVDRAAFERYLGESLAAGKSYDALTRELLTASGSNKRGAADYNPAVNFLGALLDQDATLATAKTCQVFLGRQAQCSQCHNHPWDAFDQRQYWQLNAFFRQSHAVKGKDSLAVVDKDYAPPGDKPEQGFVYFERNNGLVDVAYPQFPGQQPIPPSGRVSDVNRRDYLAEYVTHSDMFAEATVNRMWQHFFGVGFTPLVDDMGAHNPPSHPDLLGELSGDFAASGFDLKRLMRWIALTDAFQLSSQTSNDQVADQPYAGQPLFTHYYTRRMEAEQLYQSLEMVAQSRRTPALIADPAARHQWLGQFAREMGDDEGSVEHALDGYSQSLEMMNGRLMEKATRLDSGVLKSVINSSMSPSEKIDHLFLAALARKPNGRERKAIGQILSARQNEMPAALQDVWWALLNSNEFLLDH</sequence>
<dbReference type="InterPro" id="IPR022655">
    <property type="entry name" value="DUF1553"/>
</dbReference>
<evidence type="ECO:0000256" key="2">
    <source>
        <dbReference type="SAM" id="Phobius"/>
    </source>
</evidence>
<organism evidence="5 6">
    <name type="scientific">Blastopirellula retiformator</name>
    <dbReference type="NCBI Taxonomy" id="2527970"/>
    <lineage>
        <taxon>Bacteria</taxon>
        <taxon>Pseudomonadati</taxon>
        <taxon>Planctomycetota</taxon>
        <taxon>Planctomycetia</taxon>
        <taxon>Pirellulales</taxon>
        <taxon>Pirellulaceae</taxon>
        <taxon>Blastopirellula</taxon>
    </lineage>
</organism>
<evidence type="ECO:0000259" key="3">
    <source>
        <dbReference type="Pfam" id="PF07583"/>
    </source>
</evidence>
<name>A0A5C5V3S5_9BACT</name>
<protein>
    <recommendedName>
        <fullName evidence="7">DUF1553 domain-containing protein</fullName>
    </recommendedName>
</protein>
<feature type="domain" description="DUF1553" evidence="4">
    <location>
        <begin position="487"/>
        <end position="609"/>
    </location>
</feature>
<comment type="caution">
    <text evidence="5">The sequence shown here is derived from an EMBL/GenBank/DDBJ whole genome shotgun (WGS) entry which is preliminary data.</text>
</comment>
<feature type="region of interest" description="Disordered" evidence="1">
    <location>
        <begin position="138"/>
        <end position="208"/>
    </location>
</feature>
<keyword evidence="2" id="KW-0472">Membrane</keyword>
<proteinExistence type="predicted"/>
<gene>
    <name evidence="5" type="ORF">Enr8_24850</name>
</gene>
<keyword evidence="2" id="KW-0812">Transmembrane</keyword>
<keyword evidence="6" id="KW-1185">Reference proteome</keyword>
<dbReference type="OrthoDB" id="289302at2"/>
<reference evidence="5 6" key="1">
    <citation type="submission" date="2019-02" db="EMBL/GenBank/DDBJ databases">
        <title>Deep-cultivation of Planctomycetes and their phenomic and genomic characterization uncovers novel biology.</title>
        <authorList>
            <person name="Wiegand S."/>
            <person name="Jogler M."/>
            <person name="Boedeker C."/>
            <person name="Pinto D."/>
            <person name="Vollmers J."/>
            <person name="Rivas-Marin E."/>
            <person name="Kohn T."/>
            <person name="Peeters S.H."/>
            <person name="Heuer A."/>
            <person name="Rast P."/>
            <person name="Oberbeckmann S."/>
            <person name="Bunk B."/>
            <person name="Jeske O."/>
            <person name="Meyerdierks A."/>
            <person name="Storesund J.E."/>
            <person name="Kallscheuer N."/>
            <person name="Luecker S."/>
            <person name="Lage O.M."/>
            <person name="Pohl T."/>
            <person name="Merkel B.J."/>
            <person name="Hornburger P."/>
            <person name="Mueller R.-W."/>
            <person name="Bruemmer F."/>
            <person name="Labrenz M."/>
            <person name="Spormann A.M."/>
            <person name="Op Den Camp H."/>
            <person name="Overmann J."/>
            <person name="Amann R."/>
            <person name="Jetten M.S.M."/>
            <person name="Mascher T."/>
            <person name="Medema M.H."/>
            <person name="Devos D.P."/>
            <person name="Kaster A.-K."/>
            <person name="Ovreas L."/>
            <person name="Rohde M."/>
            <person name="Galperin M.Y."/>
            <person name="Jogler C."/>
        </authorList>
    </citation>
    <scope>NUCLEOTIDE SEQUENCE [LARGE SCALE GENOMIC DNA]</scope>
    <source>
        <strain evidence="5 6">Enr8</strain>
    </source>
</reference>
<dbReference type="Proteomes" id="UP000318878">
    <property type="component" value="Unassembled WGS sequence"/>
</dbReference>
<keyword evidence="2" id="KW-1133">Transmembrane helix</keyword>
<dbReference type="AlphaFoldDB" id="A0A5C5V3S5"/>
<feature type="compositionally biased region" description="Low complexity" evidence="1">
    <location>
        <begin position="138"/>
        <end position="152"/>
    </location>
</feature>
<evidence type="ECO:0000313" key="5">
    <source>
        <dbReference type="EMBL" id="TWT32680.1"/>
    </source>
</evidence>
<dbReference type="EMBL" id="SJPF01000003">
    <property type="protein sequence ID" value="TWT32680.1"/>
    <property type="molecule type" value="Genomic_DNA"/>
</dbReference>
<evidence type="ECO:0000259" key="4">
    <source>
        <dbReference type="Pfam" id="PF07587"/>
    </source>
</evidence>
<accession>A0A5C5V3S5</accession>
<dbReference type="PANTHER" id="PTHR35889">
    <property type="entry name" value="CYCLOINULO-OLIGOSACCHARIDE FRUCTANOTRANSFERASE-RELATED"/>
    <property type="match status" value="1"/>
</dbReference>
<dbReference type="RefSeq" id="WP_146431900.1">
    <property type="nucleotide sequence ID" value="NZ_SJPF01000003.1"/>
</dbReference>
<feature type="domain" description="DUF1549" evidence="3">
    <location>
        <begin position="230"/>
        <end position="426"/>
    </location>
</feature>
<dbReference type="Pfam" id="PF07587">
    <property type="entry name" value="PSD1"/>
    <property type="match status" value="1"/>
</dbReference>
<dbReference type="PANTHER" id="PTHR35889:SF3">
    <property type="entry name" value="F-BOX DOMAIN-CONTAINING PROTEIN"/>
    <property type="match status" value="1"/>
</dbReference>
<dbReference type="Pfam" id="PF07583">
    <property type="entry name" value="PSCyt2"/>
    <property type="match status" value="1"/>
</dbReference>
<dbReference type="InterPro" id="IPR011444">
    <property type="entry name" value="DUF1549"/>
</dbReference>
<feature type="transmembrane region" description="Helical" evidence="2">
    <location>
        <begin position="102"/>
        <end position="123"/>
    </location>
</feature>